<protein>
    <recommendedName>
        <fullName evidence="3">DUF1173 domain-containing protein</fullName>
    </recommendedName>
</protein>
<reference evidence="1 2" key="1">
    <citation type="submission" date="2016-10" db="EMBL/GenBank/DDBJ databases">
        <authorList>
            <person name="de Groot N.N."/>
        </authorList>
    </citation>
    <scope>NUCLEOTIDE SEQUENCE [LARGE SCALE GENOMIC DNA]</scope>
    <source>
        <strain evidence="1 2">CGMCC 1.12097</strain>
    </source>
</reference>
<organism evidence="1 2">
    <name type="scientific">Mesorhizobium qingshengii</name>
    <dbReference type="NCBI Taxonomy" id="1165689"/>
    <lineage>
        <taxon>Bacteria</taxon>
        <taxon>Pseudomonadati</taxon>
        <taxon>Pseudomonadota</taxon>
        <taxon>Alphaproteobacteria</taxon>
        <taxon>Hyphomicrobiales</taxon>
        <taxon>Phyllobacteriaceae</taxon>
        <taxon>Mesorhizobium</taxon>
    </lineage>
</organism>
<name>A0A1G5ZPK5_9HYPH</name>
<proteinExistence type="predicted"/>
<accession>A0A1G5ZPK5</accession>
<dbReference type="EMBL" id="FMXM01000024">
    <property type="protein sequence ID" value="SDA96585.1"/>
    <property type="molecule type" value="Genomic_DNA"/>
</dbReference>
<dbReference type="InterPro" id="IPR009553">
    <property type="entry name" value="DUF1173"/>
</dbReference>
<dbReference type="AlphaFoldDB" id="A0A1G5ZPK5"/>
<dbReference type="Proteomes" id="UP000198588">
    <property type="component" value="Unassembled WGS sequence"/>
</dbReference>
<evidence type="ECO:0008006" key="3">
    <source>
        <dbReference type="Google" id="ProtNLM"/>
    </source>
</evidence>
<evidence type="ECO:0000313" key="1">
    <source>
        <dbReference type="EMBL" id="SDA96585.1"/>
    </source>
</evidence>
<evidence type="ECO:0000313" key="2">
    <source>
        <dbReference type="Proteomes" id="UP000198588"/>
    </source>
</evidence>
<dbReference type="Pfam" id="PF06666">
    <property type="entry name" value="DUF1173"/>
    <property type="match status" value="1"/>
</dbReference>
<sequence length="358" mass="39773">MMYIARLGEQYVVKRMPLTGGDHDPACESYEPPYELSGLGALVGNAIQLEPATGMATLKLDFSLAKTGGRAAPISLGNSSHPVEGAARKLSLKGLLHYLWHEAGLTKWTSNWAGKRHWWNIRWHLLETAKQMIVKGAPLADILFVPEPFRSSNKAAIEQRRAAALAAASPRRNGPRKLMVLVGEVKEFMATRSGQKLIIKHMPGFVFLVDDGLNGRLQVRFRNEILLWNADDTAHLIAIATFALDSVGLAVVEEIALMVVAPNWVPYETVSERKLVNALAKLREQSTKCLRYNLAPDEPIAAALFPRRQPRPVALYIVPAGTGPEFETALDHMIRTRPELDAWIWRVGDEEMPSLPLR</sequence>
<gene>
    <name evidence="1" type="ORF">SAMN02927914_05684</name>
</gene>